<dbReference type="GO" id="GO:0016042">
    <property type="term" value="P:lipid catabolic process"/>
    <property type="evidence" value="ECO:0007669"/>
    <property type="project" value="UniProtKB-KW"/>
</dbReference>
<comment type="similarity">
    <text evidence="5">Belongs to the phospholipase D family. MitoPLD/Zucchini subfamily.</text>
</comment>
<evidence type="ECO:0000259" key="13">
    <source>
        <dbReference type="PROSITE" id="PS50035"/>
    </source>
</evidence>
<keyword evidence="2" id="KW-0442">Lipid degradation</keyword>
<dbReference type="PANTHER" id="PTHR43856">
    <property type="entry name" value="CARDIOLIPIN HYDROLASE"/>
    <property type="match status" value="1"/>
</dbReference>
<evidence type="ECO:0000256" key="9">
    <source>
        <dbReference type="ARBA" id="ARBA00043135"/>
    </source>
</evidence>
<name>A0A3Q0RNL9_AMPCI</name>
<evidence type="ECO:0000256" key="6">
    <source>
        <dbReference type="ARBA" id="ARBA00040549"/>
    </source>
</evidence>
<evidence type="ECO:0000256" key="8">
    <source>
        <dbReference type="ARBA" id="ARBA00042226"/>
    </source>
</evidence>
<evidence type="ECO:0000256" key="5">
    <source>
        <dbReference type="ARBA" id="ARBA00038012"/>
    </source>
</evidence>
<organism evidence="14 15">
    <name type="scientific">Amphilophus citrinellus</name>
    <name type="common">Midas cichlid</name>
    <name type="synonym">Cichlasoma citrinellum</name>
    <dbReference type="NCBI Taxonomy" id="61819"/>
    <lineage>
        <taxon>Eukaryota</taxon>
        <taxon>Metazoa</taxon>
        <taxon>Chordata</taxon>
        <taxon>Craniata</taxon>
        <taxon>Vertebrata</taxon>
        <taxon>Euteleostomi</taxon>
        <taxon>Actinopterygii</taxon>
        <taxon>Neopterygii</taxon>
        <taxon>Teleostei</taxon>
        <taxon>Neoteleostei</taxon>
        <taxon>Acanthomorphata</taxon>
        <taxon>Ovalentaria</taxon>
        <taxon>Cichlomorphae</taxon>
        <taxon>Cichliformes</taxon>
        <taxon>Cichlidae</taxon>
        <taxon>New World cichlids</taxon>
        <taxon>Cichlasomatinae</taxon>
        <taxon>Heroini</taxon>
        <taxon>Amphilophus</taxon>
    </lineage>
</organism>
<dbReference type="InterPro" id="IPR001736">
    <property type="entry name" value="PLipase_D/transphosphatidylase"/>
</dbReference>
<dbReference type="AlphaFoldDB" id="A0A3Q0RNL9"/>
<dbReference type="Pfam" id="PF13091">
    <property type="entry name" value="PLDc_2"/>
    <property type="match status" value="1"/>
</dbReference>
<dbReference type="GeneTree" id="ENSGT00390000004368"/>
<dbReference type="PROSITE" id="PS50035">
    <property type="entry name" value="PLD"/>
    <property type="match status" value="1"/>
</dbReference>
<feature type="domain" description="PLD phosphodiesterase" evidence="13">
    <location>
        <begin position="159"/>
        <end position="186"/>
    </location>
</feature>
<evidence type="ECO:0000256" key="7">
    <source>
        <dbReference type="ARBA" id="ARBA00041680"/>
    </source>
</evidence>
<dbReference type="Gene3D" id="3.30.870.10">
    <property type="entry name" value="Endonuclease Chain A"/>
    <property type="match status" value="1"/>
</dbReference>
<sequence>MFPLTLCLKPTLVRFEQDSFVKGWQLKALMQSIVVIALVFPLTVGYAVNHPVLMLFPLLNIVAFILCWSLVKAALSELGTLNMLLPHSLLVIQTLNEASRSLDLAAYAFTSTPVANAVYSAWRRGVKVRVLADARYAREHKSAVATLANLGVPVRINSRYKIQHNKFTIINSEIVQTGSLNYTKAALTGENAENVLVIRNEPAVSQAYQREFERLWDEGKTVTANY</sequence>
<keyword evidence="3" id="KW-0443">Lipid metabolism</keyword>
<dbReference type="GO" id="GO:0016891">
    <property type="term" value="F:RNA endonuclease activity producing 5'-phosphomonoesters, hydrolytic mechanism"/>
    <property type="evidence" value="ECO:0007669"/>
    <property type="project" value="TreeGrafter"/>
</dbReference>
<dbReference type="Proteomes" id="UP000261340">
    <property type="component" value="Unplaced"/>
</dbReference>
<dbReference type="STRING" id="61819.ENSACIP00000012226"/>
<keyword evidence="12" id="KW-0472">Membrane</keyword>
<evidence type="ECO:0000256" key="4">
    <source>
        <dbReference type="ARBA" id="ARBA00023254"/>
    </source>
</evidence>
<feature type="transmembrane region" description="Helical" evidence="12">
    <location>
        <begin position="28"/>
        <end position="48"/>
    </location>
</feature>
<evidence type="ECO:0000313" key="14">
    <source>
        <dbReference type="Ensembl" id="ENSACIP00000012226.1"/>
    </source>
</evidence>
<dbReference type="PANTHER" id="PTHR43856:SF1">
    <property type="entry name" value="MITOCHONDRIAL CARDIOLIPIN HYDROLASE"/>
    <property type="match status" value="1"/>
</dbReference>
<keyword evidence="12" id="KW-0812">Transmembrane</keyword>
<dbReference type="CDD" id="cd09170">
    <property type="entry name" value="PLDc_Nuc"/>
    <property type="match status" value="1"/>
</dbReference>
<dbReference type="GO" id="GO:0051321">
    <property type="term" value="P:meiotic cell cycle"/>
    <property type="evidence" value="ECO:0007669"/>
    <property type="project" value="UniProtKB-KW"/>
</dbReference>
<feature type="transmembrane region" description="Helical" evidence="12">
    <location>
        <begin position="54"/>
        <end position="75"/>
    </location>
</feature>
<evidence type="ECO:0000256" key="3">
    <source>
        <dbReference type="ARBA" id="ARBA00023098"/>
    </source>
</evidence>
<accession>A0A3Q0RNL9</accession>
<evidence type="ECO:0000256" key="11">
    <source>
        <dbReference type="ARBA" id="ARBA00048101"/>
    </source>
</evidence>
<reference evidence="14" key="2">
    <citation type="submission" date="2025-09" db="UniProtKB">
        <authorList>
            <consortium name="Ensembl"/>
        </authorList>
    </citation>
    <scope>IDENTIFICATION</scope>
</reference>
<evidence type="ECO:0000256" key="10">
    <source>
        <dbReference type="ARBA" id="ARBA00043167"/>
    </source>
</evidence>
<keyword evidence="15" id="KW-1185">Reference proteome</keyword>
<keyword evidence="12" id="KW-1133">Transmembrane helix</keyword>
<proteinExistence type="inferred from homology"/>
<dbReference type="InterPro" id="IPR051406">
    <property type="entry name" value="PLD_domain"/>
</dbReference>
<reference evidence="14" key="1">
    <citation type="submission" date="2025-08" db="UniProtKB">
        <authorList>
            <consortium name="Ensembl"/>
        </authorList>
    </citation>
    <scope>IDENTIFICATION</scope>
</reference>
<dbReference type="InterPro" id="IPR025202">
    <property type="entry name" value="PLD-like_dom"/>
</dbReference>
<evidence type="ECO:0000313" key="15">
    <source>
        <dbReference type="Proteomes" id="UP000261340"/>
    </source>
</evidence>
<evidence type="ECO:0000256" key="1">
    <source>
        <dbReference type="ARBA" id="ARBA00022801"/>
    </source>
</evidence>
<keyword evidence="1" id="KW-0378">Hydrolase</keyword>
<dbReference type="Ensembl" id="ENSACIT00000012570.1">
    <property type="protein sequence ID" value="ENSACIP00000012226.1"/>
    <property type="gene ID" value="ENSACIG00000009535.1"/>
</dbReference>
<evidence type="ECO:0000256" key="12">
    <source>
        <dbReference type="SAM" id="Phobius"/>
    </source>
</evidence>
<protein>
    <recommendedName>
        <fullName evidence="6">Mitochondrial cardiolipin hydrolase</fullName>
    </recommendedName>
    <alternativeName>
        <fullName evidence="8">Choline phosphatase 6</fullName>
    </alternativeName>
    <alternativeName>
        <fullName evidence="10">Mitochondrial phospholipase</fullName>
    </alternativeName>
    <alternativeName>
        <fullName evidence="9">Phosphatidylcholine-hydrolyzing phospholipase D6</fullName>
    </alternativeName>
    <alternativeName>
        <fullName evidence="7">Phospholipase D6</fullName>
    </alternativeName>
</protein>
<keyword evidence="4" id="KW-0469">Meiosis</keyword>
<evidence type="ECO:0000256" key="2">
    <source>
        <dbReference type="ARBA" id="ARBA00022963"/>
    </source>
</evidence>
<dbReference type="SUPFAM" id="SSF56024">
    <property type="entry name" value="Phospholipase D/nuclease"/>
    <property type="match status" value="1"/>
</dbReference>
<comment type="catalytic activity">
    <reaction evidence="11">
        <text>a cardiolipin + H2O = a 1,2-diacyl-sn-glycero-3-phospho-(1'-sn-glycerol) + a 1,2-diacyl-sn-glycero-3-phosphate + H(+)</text>
        <dbReference type="Rhea" id="RHEA:44884"/>
        <dbReference type="ChEBI" id="CHEBI:15377"/>
        <dbReference type="ChEBI" id="CHEBI:15378"/>
        <dbReference type="ChEBI" id="CHEBI:58608"/>
        <dbReference type="ChEBI" id="CHEBI:62237"/>
        <dbReference type="ChEBI" id="CHEBI:64716"/>
    </reaction>
    <physiologicalReaction direction="left-to-right" evidence="11">
        <dbReference type="Rhea" id="RHEA:44885"/>
    </physiologicalReaction>
</comment>